<keyword evidence="2" id="KW-1185">Reference proteome</keyword>
<accession>A0A1I8IWP1</accession>
<proteinExistence type="predicted"/>
<feature type="region of interest" description="Disordered" evidence="1">
    <location>
        <begin position="145"/>
        <end position="166"/>
    </location>
</feature>
<evidence type="ECO:0000313" key="3">
    <source>
        <dbReference type="WBParaSite" id="maker-uti_cns_0017879-snap-gene-0.2-mRNA-1"/>
    </source>
</evidence>
<dbReference type="GO" id="GO:0003723">
    <property type="term" value="F:RNA binding"/>
    <property type="evidence" value="ECO:0007669"/>
    <property type="project" value="InterPro"/>
</dbReference>
<dbReference type="WBParaSite" id="maker-uti_cns_0017879-snap-gene-0.2-mRNA-1">
    <property type="protein sequence ID" value="maker-uti_cns_0017879-snap-gene-0.2-mRNA-1"/>
    <property type="gene ID" value="maker-uti_cns_0017879-snap-gene-0.2"/>
</dbReference>
<organism evidence="2 3">
    <name type="scientific">Macrostomum lignano</name>
    <dbReference type="NCBI Taxonomy" id="282301"/>
    <lineage>
        <taxon>Eukaryota</taxon>
        <taxon>Metazoa</taxon>
        <taxon>Spiralia</taxon>
        <taxon>Lophotrochozoa</taxon>
        <taxon>Platyhelminthes</taxon>
        <taxon>Rhabditophora</taxon>
        <taxon>Macrostomorpha</taxon>
        <taxon>Macrostomida</taxon>
        <taxon>Macrostomidae</taxon>
        <taxon>Macrostomum</taxon>
    </lineage>
</organism>
<reference evidence="3" key="1">
    <citation type="submission" date="2016-11" db="UniProtKB">
        <authorList>
            <consortium name="WormBaseParasite"/>
        </authorList>
    </citation>
    <scope>IDENTIFICATION</scope>
</reference>
<sequence length="621" mass="68917">MLRLDALQKATNIYARYFQGSRLIICPGGSLKTVQLQFTCGLKSNSEIMDGDASPSASNCKTSTTAQAALPPEVQQAHKCAVDRGEDTYIDPATGPIMRINVSRDDHSHLIGKKGSFHKKLQVASKTLINFPEVVNKGRKLKGNSEDAFIQSDSSSSSADTPGMSRSDEVVITPAELDLKREPCPPEAEDRLAEVLTASVQNIRRNQLVIIRMVFPSLQSISDAIANELSRIASIACYESISISVEKEAPATFVLRGIMESGSKVVFVANLIQESLVRKFNQPMSKLYTADRIPVNHWNQVVQTVNGAIPKSFQLSSIESSTPAAAVHAFFKDIGVTIELKDDSVVEISSQDPMKVLKTKILLTNSLPISMLIASNTVSENLTDSNAIQILEDVYKVRIKCNIGDAFGSSNAAFSDSAYFKRFFVGQKISLETHESNIAALFDVKWLLSQKNMPQLLSLWQRVRLSWPKANCPELPFYLNSPKQFVMANARSGPRSPELRQPANSEQQQQQRQQLRIRPAALLLRPTKPVLPSSDLLRNLQIFESESHRLRAQPVLHSNSNSSQPNPCRRRPQEAPLSARKLAPDTAAWRYGGEADDEEDLMMEIRLRHLRLQIGEQQSEN</sequence>
<evidence type="ECO:0000313" key="2">
    <source>
        <dbReference type="Proteomes" id="UP000095280"/>
    </source>
</evidence>
<dbReference type="SUPFAM" id="SSF54791">
    <property type="entry name" value="Eukaryotic type KH-domain (KH-domain type I)"/>
    <property type="match status" value="1"/>
</dbReference>
<feature type="compositionally biased region" description="Polar residues" evidence="1">
    <location>
        <begin position="556"/>
        <end position="566"/>
    </location>
</feature>
<protein>
    <submittedName>
        <fullName evidence="3">KH domain-containing protein</fullName>
    </submittedName>
</protein>
<dbReference type="InterPro" id="IPR036612">
    <property type="entry name" value="KH_dom_type_1_sf"/>
</dbReference>
<dbReference type="AlphaFoldDB" id="A0A1I8IWP1"/>
<name>A0A1I8IWP1_9PLAT</name>
<feature type="region of interest" description="Disordered" evidence="1">
    <location>
        <begin position="551"/>
        <end position="581"/>
    </location>
</feature>
<dbReference type="Gene3D" id="3.30.1370.10">
    <property type="entry name" value="K Homology domain, type 1"/>
    <property type="match status" value="1"/>
</dbReference>
<dbReference type="Proteomes" id="UP000095280">
    <property type="component" value="Unplaced"/>
</dbReference>
<feature type="region of interest" description="Disordered" evidence="1">
    <location>
        <begin position="489"/>
        <end position="514"/>
    </location>
</feature>
<evidence type="ECO:0000256" key="1">
    <source>
        <dbReference type="SAM" id="MobiDB-lite"/>
    </source>
</evidence>